<sequence length="138" mass="15366">MMHVTNLATTRELAGKEMDLGITCCSKHRRVTALDLNSRGLFGSLTPYIGNLSFLRDIELYNNNIQEYGIGSKVSTNGDVCSYGILVLETITGKRLTNLMFEGGLNLHNFARMALPDQVMDIVDPMLLNDDEGVYYEP</sequence>
<reference evidence="2" key="1">
    <citation type="journal article" date="2023" name="G3 (Bethesda)">
        <title>Genome assembly and association tests identify interacting loci associated with vigor, precocity, and sex in interspecific pistachio rootstocks.</title>
        <authorList>
            <person name="Palmer W."/>
            <person name="Jacygrad E."/>
            <person name="Sagayaradj S."/>
            <person name="Cavanaugh K."/>
            <person name="Han R."/>
            <person name="Bertier L."/>
            <person name="Beede B."/>
            <person name="Kafkas S."/>
            <person name="Golino D."/>
            <person name="Preece J."/>
            <person name="Michelmore R."/>
        </authorList>
    </citation>
    <scope>NUCLEOTIDE SEQUENCE [LARGE SCALE GENOMIC DNA]</scope>
</reference>
<dbReference type="EMBL" id="CM047909">
    <property type="protein sequence ID" value="KAJ0079303.1"/>
    <property type="molecule type" value="Genomic_DNA"/>
</dbReference>
<accession>A0ACC0ZZV0</accession>
<name>A0ACC0ZZV0_9ROSI</name>
<dbReference type="Proteomes" id="UP001164250">
    <property type="component" value="Chromosome 13"/>
</dbReference>
<protein>
    <submittedName>
        <fullName evidence="1">Uncharacterized protein</fullName>
    </submittedName>
</protein>
<organism evidence="1 2">
    <name type="scientific">Pistacia atlantica</name>
    <dbReference type="NCBI Taxonomy" id="434234"/>
    <lineage>
        <taxon>Eukaryota</taxon>
        <taxon>Viridiplantae</taxon>
        <taxon>Streptophyta</taxon>
        <taxon>Embryophyta</taxon>
        <taxon>Tracheophyta</taxon>
        <taxon>Spermatophyta</taxon>
        <taxon>Magnoliopsida</taxon>
        <taxon>eudicotyledons</taxon>
        <taxon>Gunneridae</taxon>
        <taxon>Pentapetalae</taxon>
        <taxon>rosids</taxon>
        <taxon>malvids</taxon>
        <taxon>Sapindales</taxon>
        <taxon>Anacardiaceae</taxon>
        <taxon>Pistacia</taxon>
    </lineage>
</organism>
<gene>
    <name evidence="1" type="ORF">Patl1_23485</name>
</gene>
<evidence type="ECO:0000313" key="1">
    <source>
        <dbReference type="EMBL" id="KAJ0079303.1"/>
    </source>
</evidence>
<comment type="caution">
    <text evidence="1">The sequence shown here is derived from an EMBL/GenBank/DDBJ whole genome shotgun (WGS) entry which is preliminary data.</text>
</comment>
<evidence type="ECO:0000313" key="2">
    <source>
        <dbReference type="Proteomes" id="UP001164250"/>
    </source>
</evidence>
<keyword evidence="2" id="KW-1185">Reference proteome</keyword>
<proteinExistence type="predicted"/>